<evidence type="ECO:0000259" key="14">
    <source>
        <dbReference type="PROSITE" id="PS51034"/>
    </source>
</evidence>
<dbReference type="SMART" id="SM00042">
    <property type="entry name" value="CUB"/>
    <property type="match status" value="1"/>
</dbReference>
<gene>
    <name evidence="15" type="ORF">ACJMK2_027206</name>
</gene>
<dbReference type="InterPro" id="IPR036772">
    <property type="entry name" value="SRCR-like_dom_sf"/>
</dbReference>
<feature type="disulfide bond" evidence="11">
    <location>
        <begin position="596"/>
        <end position="606"/>
    </location>
</feature>
<dbReference type="InterPro" id="IPR001507">
    <property type="entry name" value="ZP_dom"/>
</dbReference>
<sequence length="1205" mass="131225">MPKTFKGGGSVQTQHLELSRKRVASGGNGYGVGLTKVAKGSQWRKWVRDDMRCTGSESDLALCSFSGGTNTWGKENCEHTEDASVRCVSLAIRLVNGPGNWEGRLEVQYAGRWGTVCNTSFDSPDAVVACRMLGFNDGQVAVYGGGYFGKGDGSIMLDGLQCNGLETSLLQCRHGSSNIPTTNCYHSQDVGVSCSHTPVRLVDGAIPSEGRVELQHNGIWGSICSSGFDMNVANVICRMLGFSGAINVRLQGYFGQGTGPVWLDSVRCTGIESDISRCSLPGWGNGTCQHGGDAGVQCSPTKVRLVQGLGPWEGRVELLIGGQWSTVCDNDFGSEEAHVICSMLGFKQRDANYTVYPGAYFGPGSVTQAIDSIDCSGNEHDITNCHMSFHDSSGTCSHTNDVGIRCLGTTVRLVDGAHASEGRVEVERNGTWGTICDFNWNDVDATVVCKMLAPYPLDKQVTGKAYKGSMFGYGDGPVWLSDVRCHGNESDIVHCPADLTGGVNCDHRNDAGVSCTYNEPFRLTGGSSASEGTVESKSNGTNTWSSFCDTQWDASDAKVICRSLGYWYHLSDGPTVFVDSWFGRGNGTPRNVSPLCKGNEGDIKGCTLGIEWGKSTCQHSDDIGVQCTPIPLGRTNIRLVDGPGPWNGRFEVYYNGKWGSVCWSHWNTTYDDIVCRSLHYSQPQSRSYAVRKGYSPVFINKLECSAMESDVGLCKADFNLSDDCGNNVVGIDCSGGTGAFLTERTSGTIGIRQGSSVAGICNNGLDVNGARVVCSLIGYRNTSPTVLTNQRSTSTLNVSDTYTRVLCDGWEEHISQCIMERNGDTSCPNNTLAAVRCFNCTREYVSMTGSLTSELYPSWYASNTDCLYSILPPRHPGMYKLVFHDLKLPSDGDFVEITEGSTGKQLGLFTTPGPVPILVGDSFIVRFKTNAAGNDNGFSLSWSPLTIEDALNMTCSPNGWNIAVNTTILRKIYPDIAVSQIKLSDPHCTGRVFGDLVVFTQSYVDCSTTSMINDTLVIYNNKLVYPEGSNPFPLIVRRYLWKVDVQCDLSRNDVTEHHFKPNQTTVQENHHVEGAAHYSIQLQFFKDPAFYQQITGEPISAKTGDEVYVKVLLNSNDINTKMIVRSCYAKPTPNADQASTYYLIKNGCEAEPDTHILSQGIHETRFVFSAFEFPTNHNSVYIYCDASYCKTSDISPQCLQTCHTK</sequence>
<keyword evidence="16" id="KW-1185">Reference proteome</keyword>
<dbReference type="EMBL" id="JBJQND010000002">
    <property type="protein sequence ID" value="KAL3887262.1"/>
    <property type="molecule type" value="Genomic_DNA"/>
</dbReference>
<dbReference type="PROSITE" id="PS01180">
    <property type="entry name" value="CUB"/>
    <property type="match status" value="1"/>
</dbReference>
<feature type="disulfide bond" evidence="11">
    <location>
        <begin position="53"/>
        <end position="63"/>
    </location>
</feature>
<evidence type="ECO:0000256" key="10">
    <source>
        <dbReference type="ARBA" id="ARBA00047200"/>
    </source>
</evidence>
<dbReference type="PROSITE" id="PS50287">
    <property type="entry name" value="SRCR_2"/>
    <property type="match status" value="8"/>
</dbReference>
<dbReference type="AlphaFoldDB" id="A0ABD3XMF6"/>
<evidence type="ECO:0000256" key="11">
    <source>
        <dbReference type="PROSITE-ProRule" id="PRU00196"/>
    </source>
</evidence>
<feature type="domain" description="SRCR" evidence="13">
    <location>
        <begin position="411"/>
        <end position="516"/>
    </location>
</feature>
<dbReference type="Pfam" id="PF00431">
    <property type="entry name" value="CUB"/>
    <property type="match status" value="1"/>
</dbReference>
<feature type="disulfide bond" evidence="11">
    <location>
        <begin position="162"/>
        <end position="172"/>
    </location>
</feature>
<keyword evidence="6" id="KW-0675">Receptor</keyword>
<feature type="domain" description="SRCR" evidence="13">
    <location>
        <begin position="731"/>
        <end position="838"/>
    </location>
</feature>
<keyword evidence="3" id="KW-0677">Repeat</keyword>
<evidence type="ECO:0000256" key="8">
    <source>
        <dbReference type="ARBA" id="ARBA00030560"/>
    </source>
</evidence>
<feature type="disulfide bond" evidence="11">
    <location>
        <begin position="237"/>
        <end position="298"/>
    </location>
</feature>
<feature type="domain" description="SRCR" evidence="13">
    <location>
        <begin position="46"/>
        <end position="88"/>
    </location>
</feature>
<dbReference type="FunFam" id="3.10.250.10:FF:000007">
    <property type="entry name" value="Soluble scavenger receptor cysteine-rich domain-containing protein SSC5D"/>
    <property type="match status" value="2"/>
</dbReference>
<dbReference type="Gene3D" id="3.10.250.10">
    <property type="entry name" value="SRCR-like domain"/>
    <property type="match status" value="8"/>
</dbReference>
<comment type="caution">
    <text evidence="15">The sequence shown here is derived from an EMBL/GenBank/DDBJ whole genome shotgun (WGS) entry which is preliminary data.</text>
</comment>
<comment type="caution">
    <text evidence="11">Lacks conserved residue(s) required for the propagation of feature annotation.</text>
</comment>
<dbReference type="GO" id="GO:0015031">
    <property type="term" value="P:protein transport"/>
    <property type="evidence" value="ECO:0007669"/>
    <property type="project" value="UniProtKB-KW"/>
</dbReference>
<evidence type="ECO:0000256" key="6">
    <source>
        <dbReference type="ARBA" id="ARBA00023170"/>
    </source>
</evidence>
<dbReference type="InterPro" id="IPR000859">
    <property type="entry name" value="CUB_dom"/>
</dbReference>
<dbReference type="Gene3D" id="2.60.40.4100">
    <property type="entry name" value="Zona pellucida, ZP-C domain"/>
    <property type="match status" value="1"/>
</dbReference>
<keyword evidence="7" id="KW-0325">Glycoprotein</keyword>
<evidence type="ECO:0000256" key="4">
    <source>
        <dbReference type="ARBA" id="ARBA00022927"/>
    </source>
</evidence>
<feature type="domain" description="SRCR" evidence="13">
    <location>
        <begin position="521"/>
        <end position="628"/>
    </location>
</feature>
<feature type="domain" description="SRCR" evidence="13">
    <location>
        <begin position="199"/>
        <end position="299"/>
    </location>
</feature>
<protein>
    <recommendedName>
        <fullName evidence="9">Scavenger receptor cysteine-rich domain-containing protein DMBT1</fullName>
    </recommendedName>
    <alternativeName>
        <fullName evidence="10">Deleted in malignant brain tumors 1 protein</fullName>
    </alternativeName>
    <alternativeName>
        <fullName evidence="8">Hensin</fullName>
    </alternativeName>
</protein>
<dbReference type="PANTHER" id="PTHR19331:SF465">
    <property type="entry name" value="EGG PEPTIDE SPERACT RECEPTOR"/>
    <property type="match status" value="1"/>
</dbReference>
<dbReference type="PRINTS" id="PR00258">
    <property type="entry name" value="SPERACTRCPTR"/>
</dbReference>
<evidence type="ECO:0000256" key="7">
    <source>
        <dbReference type="ARBA" id="ARBA00023180"/>
    </source>
</evidence>
<dbReference type="CDD" id="cd00041">
    <property type="entry name" value="CUB"/>
    <property type="match status" value="1"/>
</dbReference>
<evidence type="ECO:0000259" key="13">
    <source>
        <dbReference type="PROSITE" id="PS50287"/>
    </source>
</evidence>
<evidence type="ECO:0000256" key="5">
    <source>
        <dbReference type="ARBA" id="ARBA00023157"/>
    </source>
</evidence>
<evidence type="ECO:0000256" key="9">
    <source>
        <dbReference type="ARBA" id="ARBA00047197"/>
    </source>
</evidence>
<dbReference type="InterPro" id="IPR042235">
    <property type="entry name" value="ZP-C_dom"/>
</dbReference>
<dbReference type="SMART" id="SM00202">
    <property type="entry name" value="SR"/>
    <property type="match status" value="7"/>
</dbReference>
<organism evidence="15 16">
    <name type="scientific">Sinanodonta woodiana</name>
    <name type="common">Chinese pond mussel</name>
    <name type="synonym">Anodonta woodiana</name>
    <dbReference type="NCBI Taxonomy" id="1069815"/>
    <lineage>
        <taxon>Eukaryota</taxon>
        <taxon>Metazoa</taxon>
        <taxon>Spiralia</taxon>
        <taxon>Lophotrochozoa</taxon>
        <taxon>Mollusca</taxon>
        <taxon>Bivalvia</taxon>
        <taxon>Autobranchia</taxon>
        <taxon>Heteroconchia</taxon>
        <taxon>Palaeoheterodonta</taxon>
        <taxon>Unionida</taxon>
        <taxon>Unionoidea</taxon>
        <taxon>Unionidae</taxon>
        <taxon>Unioninae</taxon>
        <taxon>Sinanodonta</taxon>
    </lineage>
</organism>
<dbReference type="SUPFAM" id="SSF49854">
    <property type="entry name" value="Spermadhesin, CUB domain"/>
    <property type="match status" value="1"/>
</dbReference>
<evidence type="ECO:0000313" key="16">
    <source>
        <dbReference type="Proteomes" id="UP001634394"/>
    </source>
</evidence>
<dbReference type="InterPro" id="IPR001190">
    <property type="entry name" value="SRCR"/>
</dbReference>
<feature type="domain" description="CUB" evidence="12">
    <location>
        <begin position="840"/>
        <end position="945"/>
    </location>
</feature>
<keyword evidence="5 11" id="KW-1015">Disulfide bond</keyword>
<dbReference type="Gene3D" id="2.60.40.3210">
    <property type="entry name" value="Zona pellucida, ZP-N domain"/>
    <property type="match status" value="1"/>
</dbReference>
<dbReference type="Gene3D" id="2.60.120.290">
    <property type="entry name" value="Spermadhesin, CUB domain"/>
    <property type="match status" value="1"/>
</dbReference>
<feature type="disulfide bond" evidence="11">
    <location>
        <begin position="485"/>
        <end position="495"/>
    </location>
</feature>
<keyword evidence="2" id="KW-0732">Signal</keyword>
<dbReference type="PROSITE" id="PS51034">
    <property type="entry name" value="ZP_2"/>
    <property type="match status" value="1"/>
</dbReference>
<evidence type="ECO:0000259" key="12">
    <source>
        <dbReference type="PROSITE" id="PS01180"/>
    </source>
</evidence>
<name>A0ABD3XMF6_SINWO</name>
<dbReference type="Proteomes" id="UP001634394">
    <property type="component" value="Unassembled WGS sequence"/>
</dbReference>
<dbReference type="InterPro" id="IPR055355">
    <property type="entry name" value="ZP-C"/>
</dbReference>
<feature type="disulfide bond" evidence="11">
    <location>
        <begin position="375"/>
        <end position="385"/>
    </location>
</feature>
<feature type="domain" description="ZP" evidence="14">
    <location>
        <begin position="954"/>
        <end position="1205"/>
    </location>
</feature>
<dbReference type="Pfam" id="PF00100">
    <property type="entry name" value="Zona_pellucida"/>
    <property type="match status" value="1"/>
</dbReference>
<feature type="disulfide bond" evidence="11">
    <location>
        <begin position="268"/>
        <end position="278"/>
    </location>
</feature>
<feature type="domain" description="SRCR" evidence="13">
    <location>
        <begin position="637"/>
        <end position="734"/>
    </location>
</feature>
<feature type="disulfide bond" evidence="11">
    <location>
        <begin position="807"/>
        <end position="817"/>
    </location>
</feature>
<proteinExistence type="predicted"/>
<feature type="domain" description="SRCR" evidence="13">
    <location>
        <begin position="303"/>
        <end position="407"/>
    </location>
</feature>
<keyword evidence="4" id="KW-0653">Protein transport</keyword>
<dbReference type="SMART" id="SM00241">
    <property type="entry name" value="ZP"/>
    <property type="match status" value="1"/>
</dbReference>
<reference evidence="15 16" key="1">
    <citation type="submission" date="2024-11" db="EMBL/GenBank/DDBJ databases">
        <title>Chromosome-level genome assembly of the freshwater bivalve Anodonta woodiana.</title>
        <authorList>
            <person name="Chen X."/>
        </authorList>
    </citation>
    <scope>NUCLEOTIDE SEQUENCE [LARGE SCALE GENOMIC DNA]</scope>
    <source>
        <strain evidence="15">MN2024</strain>
        <tissue evidence="15">Gills</tissue>
    </source>
</reference>
<evidence type="ECO:0000256" key="1">
    <source>
        <dbReference type="ARBA" id="ARBA00022448"/>
    </source>
</evidence>
<dbReference type="PANTHER" id="PTHR19331">
    <property type="entry name" value="SCAVENGER RECEPTOR DOMAIN-CONTAINING"/>
    <property type="match status" value="1"/>
</dbReference>
<accession>A0ABD3XMF6</accession>
<feature type="disulfide bond" evidence="11">
    <location>
        <begin position="224"/>
        <end position="288"/>
    </location>
</feature>
<dbReference type="PROSITE" id="PS00420">
    <property type="entry name" value="SRCR_1"/>
    <property type="match status" value="2"/>
</dbReference>
<evidence type="ECO:0000256" key="3">
    <source>
        <dbReference type="ARBA" id="ARBA00022737"/>
    </source>
</evidence>
<evidence type="ECO:0000313" key="15">
    <source>
        <dbReference type="EMBL" id="KAL3887262.1"/>
    </source>
</evidence>
<dbReference type="SUPFAM" id="SSF56487">
    <property type="entry name" value="SRCR-like"/>
    <property type="match status" value="8"/>
</dbReference>
<dbReference type="FunFam" id="3.10.250.10:FF:000011">
    <property type="entry name" value="Scavenger receptor class A member 5"/>
    <property type="match status" value="1"/>
</dbReference>
<dbReference type="InterPro" id="IPR035914">
    <property type="entry name" value="Sperma_CUB_dom_sf"/>
</dbReference>
<keyword evidence="1" id="KW-0813">Transport</keyword>
<feature type="disulfide bond" evidence="11">
    <location>
        <begin position="704"/>
        <end position="714"/>
    </location>
</feature>
<feature type="domain" description="SRCR" evidence="13">
    <location>
        <begin position="92"/>
        <end position="195"/>
    </location>
</feature>
<dbReference type="Pfam" id="PF00530">
    <property type="entry name" value="SRCR"/>
    <property type="match status" value="7"/>
</dbReference>
<dbReference type="FunFam" id="3.10.250.10:FF:000006">
    <property type="entry name" value="neurotrypsin isoform X2"/>
    <property type="match status" value="1"/>
</dbReference>
<evidence type="ECO:0000256" key="2">
    <source>
        <dbReference type="ARBA" id="ARBA00022729"/>
    </source>
</evidence>